<keyword evidence="8 11" id="KW-0238">DNA-binding</keyword>
<dbReference type="HAMAP" id="MF_01808">
    <property type="entry name" value="Recomb_XerC_XerD"/>
    <property type="match status" value="1"/>
</dbReference>
<evidence type="ECO:0000256" key="9">
    <source>
        <dbReference type="ARBA" id="ARBA00023172"/>
    </source>
</evidence>
<dbReference type="Gene3D" id="1.10.150.130">
    <property type="match status" value="1"/>
</dbReference>
<dbReference type="PANTHER" id="PTHR30349:SF90">
    <property type="entry name" value="TYROSINE RECOMBINASE XERD"/>
    <property type="match status" value="1"/>
</dbReference>
<keyword evidence="15" id="KW-1185">Reference proteome</keyword>
<feature type="active site" evidence="11">
    <location>
        <position position="273"/>
    </location>
</feature>
<evidence type="ECO:0000259" key="12">
    <source>
        <dbReference type="PROSITE" id="PS51898"/>
    </source>
</evidence>
<evidence type="ECO:0000256" key="3">
    <source>
        <dbReference type="ARBA" id="ARBA00015810"/>
    </source>
</evidence>
<evidence type="ECO:0000256" key="5">
    <source>
        <dbReference type="ARBA" id="ARBA00022618"/>
    </source>
</evidence>
<dbReference type="InterPro" id="IPR011010">
    <property type="entry name" value="DNA_brk_join_enz"/>
</dbReference>
<evidence type="ECO:0000313" key="14">
    <source>
        <dbReference type="EMBL" id="CTP91596.1"/>
    </source>
</evidence>
<name>A0A0K3A0J6_9XANT</name>
<dbReference type="GO" id="GO:0003677">
    <property type="term" value="F:DNA binding"/>
    <property type="evidence" value="ECO:0007669"/>
    <property type="project" value="UniProtKB-UniRule"/>
</dbReference>
<dbReference type="SUPFAM" id="SSF56349">
    <property type="entry name" value="DNA breaking-rejoining enzymes"/>
    <property type="match status" value="1"/>
</dbReference>
<dbReference type="NCBIfam" id="TIGR02225">
    <property type="entry name" value="recomb_XerD"/>
    <property type="match status" value="1"/>
</dbReference>
<keyword evidence="6 11" id="KW-0159">Chromosome partition</keyword>
<dbReference type="Pfam" id="PF02899">
    <property type="entry name" value="Phage_int_SAM_1"/>
    <property type="match status" value="1"/>
</dbReference>
<organism evidence="14 15">
    <name type="scientific">Xanthomonas graminis pv. arrhenatheri LMG 727</name>
    <dbReference type="NCBI Taxonomy" id="1195923"/>
    <lineage>
        <taxon>Bacteria</taxon>
        <taxon>Pseudomonadati</taxon>
        <taxon>Pseudomonadota</taxon>
        <taxon>Gammaproteobacteria</taxon>
        <taxon>Lysobacterales</taxon>
        <taxon>Lysobacteraceae</taxon>
        <taxon>Xanthomonas</taxon>
        <taxon>Xanthomonas translucens group</taxon>
        <taxon>Xanthomonas graminis</taxon>
    </lineage>
</organism>
<dbReference type="InterPro" id="IPR044068">
    <property type="entry name" value="CB"/>
</dbReference>
<feature type="active site" description="O-(3'-phospho-DNA)-tyrosine intermediate" evidence="11">
    <location>
        <position position="305"/>
    </location>
</feature>
<comment type="subunit">
    <text evidence="11">Forms a cyclic heterotetrameric complex composed of two molecules of XerC and two molecules of XerD.</text>
</comment>
<dbReference type="InterPro" id="IPR050090">
    <property type="entry name" value="Tyrosine_recombinase_XerCD"/>
</dbReference>
<evidence type="ECO:0000313" key="15">
    <source>
        <dbReference type="Proteomes" id="UP000046187"/>
    </source>
</evidence>
<evidence type="ECO:0000256" key="2">
    <source>
        <dbReference type="ARBA" id="ARBA00010450"/>
    </source>
</evidence>
<dbReference type="EMBL" id="CXOI01000061">
    <property type="protein sequence ID" value="CTP91596.1"/>
    <property type="molecule type" value="Genomic_DNA"/>
</dbReference>
<dbReference type="NCBIfam" id="NF001399">
    <property type="entry name" value="PRK00283.1"/>
    <property type="match status" value="1"/>
</dbReference>
<feature type="active site" evidence="11">
    <location>
        <position position="192"/>
    </location>
</feature>
<dbReference type="SUPFAM" id="SSF47823">
    <property type="entry name" value="lambda integrase-like, N-terminal domain"/>
    <property type="match status" value="1"/>
</dbReference>
<keyword evidence="5 11" id="KW-0132">Cell division</keyword>
<dbReference type="GO" id="GO:0006313">
    <property type="term" value="P:DNA transposition"/>
    <property type="evidence" value="ECO:0007669"/>
    <property type="project" value="UniProtKB-UniRule"/>
</dbReference>
<evidence type="ECO:0000256" key="8">
    <source>
        <dbReference type="ARBA" id="ARBA00023125"/>
    </source>
</evidence>
<comment type="function">
    <text evidence="11">Site-specific tyrosine recombinase, which acts by catalyzing the cutting and rejoining of the recombining DNA molecules. The XerC-XerD complex is essential to convert dimers of the bacterial chromosome into monomers to permit their segregation at cell division. It also contributes to the segregational stability of plasmids.</text>
</comment>
<reference evidence="15" key="1">
    <citation type="submission" date="2015-07" db="EMBL/GenBank/DDBJ databases">
        <authorList>
            <person name="Wibberg D."/>
        </authorList>
    </citation>
    <scope>NUCLEOTIDE SEQUENCE [LARGE SCALE GENOMIC DNA]</scope>
</reference>
<keyword evidence="10 11" id="KW-0131">Cell cycle</keyword>
<dbReference type="InterPro" id="IPR002104">
    <property type="entry name" value="Integrase_catalytic"/>
</dbReference>
<dbReference type="GO" id="GO:0007059">
    <property type="term" value="P:chromosome segregation"/>
    <property type="evidence" value="ECO:0007669"/>
    <property type="project" value="UniProtKB-UniRule"/>
</dbReference>
<evidence type="ECO:0000256" key="4">
    <source>
        <dbReference type="ARBA" id="ARBA00022490"/>
    </source>
</evidence>
<feature type="active site" evidence="11">
    <location>
        <position position="296"/>
    </location>
</feature>
<feature type="domain" description="Core-binding (CB)" evidence="13">
    <location>
        <begin position="22"/>
        <end position="107"/>
    </location>
</feature>
<dbReference type="InterPro" id="IPR004107">
    <property type="entry name" value="Integrase_SAM-like_N"/>
</dbReference>
<gene>
    <name evidence="11 14" type="primary">xerD</name>
    <name evidence="14" type="ORF">XTALMG727_3482</name>
</gene>
<keyword evidence="9 11" id="KW-0233">DNA recombination</keyword>
<comment type="subcellular location">
    <subcellularLocation>
        <location evidence="1 11">Cytoplasm</location>
    </subcellularLocation>
</comment>
<evidence type="ECO:0000259" key="13">
    <source>
        <dbReference type="PROSITE" id="PS51900"/>
    </source>
</evidence>
<comment type="similarity">
    <text evidence="2 11">Belongs to the 'phage' integrase family. XerD subfamily.</text>
</comment>
<dbReference type="CDD" id="cd00798">
    <property type="entry name" value="INT_XerDC_C"/>
    <property type="match status" value="1"/>
</dbReference>
<dbReference type="Pfam" id="PF00589">
    <property type="entry name" value="Phage_integrase"/>
    <property type="match status" value="1"/>
</dbReference>
<protein>
    <recommendedName>
        <fullName evidence="3 11">Tyrosine recombinase XerD</fullName>
    </recommendedName>
</protein>
<accession>A0A0K3A0J6</accession>
<evidence type="ECO:0000256" key="11">
    <source>
        <dbReference type="HAMAP-Rule" id="MF_01807"/>
    </source>
</evidence>
<evidence type="ECO:0000256" key="7">
    <source>
        <dbReference type="ARBA" id="ARBA00022908"/>
    </source>
</evidence>
<dbReference type="GO" id="GO:0009037">
    <property type="term" value="F:tyrosine-based site-specific recombinase activity"/>
    <property type="evidence" value="ECO:0007669"/>
    <property type="project" value="UniProtKB-UniRule"/>
</dbReference>
<feature type="active site" evidence="11">
    <location>
        <position position="168"/>
    </location>
</feature>
<proteinExistence type="inferred from homology"/>
<dbReference type="InterPro" id="IPR023009">
    <property type="entry name" value="Tyrosine_recombinase_XerC/XerD"/>
</dbReference>
<dbReference type="PROSITE" id="PS51898">
    <property type="entry name" value="TYR_RECOMBINASE"/>
    <property type="match status" value="1"/>
</dbReference>
<dbReference type="GO" id="GO:0005737">
    <property type="term" value="C:cytoplasm"/>
    <property type="evidence" value="ECO:0007669"/>
    <property type="project" value="UniProtKB-SubCell"/>
</dbReference>
<dbReference type="InterPro" id="IPR013762">
    <property type="entry name" value="Integrase-like_cat_sf"/>
</dbReference>
<evidence type="ECO:0000256" key="10">
    <source>
        <dbReference type="ARBA" id="ARBA00023306"/>
    </source>
</evidence>
<dbReference type="InterPro" id="IPR011932">
    <property type="entry name" value="Recomb_XerD"/>
</dbReference>
<keyword evidence="4 11" id="KW-0963">Cytoplasm</keyword>
<dbReference type="PROSITE" id="PS51900">
    <property type="entry name" value="CB"/>
    <property type="match status" value="1"/>
</dbReference>
<dbReference type="GO" id="GO:0051301">
    <property type="term" value="P:cell division"/>
    <property type="evidence" value="ECO:0007669"/>
    <property type="project" value="UniProtKB-KW"/>
</dbReference>
<dbReference type="Gene3D" id="1.10.443.10">
    <property type="entry name" value="Intergrase catalytic core"/>
    <property type="match status" value="1"/>
</dbReference>
<sequence length="324" mass="35941">MPELRTPAERRQQAQRLAPLRDADAVAIQQFLDTAWAEQGLARQSLDSYRRDLEGFARWRDGAGGGLAGADRQALFDYLAWRTRLGYSQRSNARWLSSLRAFFALRLRRGERSDDPTALIDPPKLPRSLPKALAESQIDALLEAPDDTDPAGLRDRAMLELMYAAGLRVSELVNLPANAVNLRQGVLRVTGKGSKERLVPLGEESQHWLQRYLDTARPALAAGQAVPASDGTVPMFIDAARHPLSRQQFWGLVKRYAALAGIDPAAVSPHGLRHSFATHLLNRGADLRALQMLLGHSSLSTTQIYTLVAREHLQKLHSKHHPRG</sequence>
<evidence type="ECO:0000256" key="6">
    <source>
        <dbReference type="ARBA" id="ARBA00022829"/>
    </source>
</evidence>
<feature type="active site" evidence="11">
    <location>
        <position position="270"/>
    </location>
</feature>
<dbReference type="InterPro" id="IPR010998">
    <property type="entry name" value="Integrase_recombinase_N"/>
</dbReference>
<dbReference type="AlphaFoldDB" id="A0A0K3A0J6"/>
<feature type="domain" description="Tyr recombinase" evidence="12">
    <location>
        <begin position="128"/>
        <end position="318"/>
    </location>
</feature>
<dbReference type="PANTHER" id="PTHR30349">
    <property type="entry name" value="PHAGE INTEGRASE-RELATED"/>
    <property type="match status" value="1"/>
</dbReference>
<dbReference type="Proteomes" id="UP000046187">
    <property type="component" value="Unassembled WGS sequence"/>
</dbReference>
<dbReference type="HAMAP" id="MF_01807">
    <property type="entry name" value="Recomb_XerD"/>
    <property type="match status" value="1"/>
</dbReference>
<dbReference type="RefSeq" id="WP_053836380.1">
    <property type="nucleotide sequence ID" value="NZ_CXOI01000061.1"/>
</dbReference>
<keyword evidence="7 11" id="KW-0229">DNA integration</keyword>
<evidence type="ECO:0000256" key="1">
    <source>
        <dbReference type="ARBA" id="ARBA00004496"/>
    </source>
</evidence>